<dbReference type="Proteomes" id="UP000010816">
    <property type="component" value="Chromosome"/>
</dbReference>
<dbReference type="GO" id="GO:0008961">
    <property type="term" value="F:phosphatidylglycerol-prolipoprotein diacylglyceryl transferase activity"/>
    <property type="evidence" value="ECO:0007669"/>
    <property type="project" value="UniProtKB-UniRule"/>
</dbReference>
<evidence type="ECO:0000256" key="5">
    <source>
        <dbReference type="ARBA" id="ARBA00022989"/>
    </source>
</evidence>
<feature type="transmembrane region" description="Helical" evidence="7">
    <location>
        <begin position="188"/>
        <end position="205"/>
    </location>
</feature>
<dbReference type="InterPro" id="IPR001640">
    <property type="entry name" value="Lgt"/>
</dbReference>
<dbReference type="PROSITE" id="PS01311">
    <property type="entry name" value="LGT"/>
    <property type="match status" value="1"/>
</dbReference>
<gene>
    <name evidence="7" type="primary">lgt</name>
    <name evidence="8" type="ORF">Thimo_2451</name>
</gene>
<evidence type="ECO:0000313" key="8">
    <source>
        <dbReference type="EMBL" id="AGA91184.1"/>
    </source>
</evidence>
<evidence type="ECO:0000256" key="2">
    <source>
        <dbReference type="ARBA" id="ARBA00022475"/>
    </source>
</evidence>
<keyword evidence="5 7" id="KW-1133">Transmembrane helix</keyword>
<comment type="catalytic activity">
    <reaction evidence="7">
        <text>L-cysteinyl-[prolipoprotein] + a 1,2-diacyl-sn-glycero-3-phospho-(1'-sn-glycerol) = an S-1,2-diacyl-sn-glyceryl-L-cysteinyl-[prolipoprotein] + sn-glycerol 1-phosphate + H(+)</text>
        <dbReference type="Rhea" id="RHEA:56712"/>
        <dbReference type="Rhea" id="RHEA-COMP:14679"/>
        <dbReference type="Rhea" id="RHEA-COMP:14680"/>
        <dbReference type="ChEBI" id="CHEBI:15378"/>
        <dbReference type="ChEBI" id="CHEBI:29950"/>
        <dbReference type="ChEBI" id="CHEBI:57685"/>
        <dbReference type="ChEBI" id="CHEBI:64716"/>
        <dbReference type="ChEBI" id="CHEBI:140658"/>
        <dbReference type="EC" id="2.5.1.145"/>
    </reaction>
</comment>
<evidence type="ECO:0000256" key="4">
    <source>
        <dbReference type="ARBA" id="ARBA00022692"/>
    </source>
</evidence>
<dbReference type="PANTHER" id="PTHR30589">
    <property type="entry name" value="PROLIPOPROTEIN DIACYLGLYCERYL TRANSFERASE"/>
    <property type="match status" value="1"/>
</dbReference>
<evidence type="ECO:0000313" key="9">
    <source>
        <dbReference type="Proteomes" id="UP000010816"/>
    </source>
</evidence>
<keyword evidence="8" id="KW-0449">Lipoprotein</keyword>
<feature type="transmembrane region" description="Helical" evidence="7">
    <location>
        <begin position="212"/>
        <end position="230"/>
    </location>
</feature>
<proteinExistence type="inferred from homology"/>
<reference evidence="8 9" key="1">
    <citation type="submission" date="2011-09" db="EMBL/GenBank/DDBJ databases">
        <title>Complete sequence of chromosome of Thioflavicoccus mobilis 8321.</title>
        <authorList>
            <consortium name="US DOE Joint Genome Institute"/>
            <person name="Lucas S."/>
            <person name="Han J."/>
            <person name="Lapidus A."/>
            <person name="Cheng J.-F."/>
            <person name="Goodwin L."/>
            <person name="Pitluck S."/>
            <person name="Peters L."/>
            <person name="Ovchinnikova G."/>
            <person name="Lu M."/>
            <person name="Detter J.C."/>
            <person name="Han C."/>
            <person name="Tapia R."/>
            <person name="Land M."/>
            <person name="Hauser L."/>
            <person name="Kyrpides N."/>
            <person name="Ivanova N."/>
            <person name="Pagani I."/>
            <person name="Vogl K."/>
            <person name="Liu Z."/>
            <person name="Imhoff J."/>
            <person name="Thiel V."/>
            <person name="Frigaard N.-U."/>
            <person name="Bryant D."/>
            <person name="Woyke T."/>
        </authorList>
    </citation>
    <scope>NUCLEOTIDE SEQUENCE [LARGE SCALE GENOMIC DNA]</scope>
    <source>
        <strain evidence="8 9">8321</strain>
    </source>
</reference>
<dbReference type="GO" id="GO:0005886">
    <property type="term" value="C:plasma membrane"/>
    <property type="evidence" value="ECO:0007669"/>
    <property type="project" value="UniProtKB-SubCell"/>
</dbReference>
<dbReference type="PANTHER" id="PTHR30589:SF0">
    <property type="entry name" value="PHOSPHATIDYLGLYCEROL--PROLIPOPROTEIN DIACYLGLYCERYL TRANSFERASE"/>
    <property type="match status" value="1"/>
</dbReference>
<evidence type="ECO:0000256" key="7">
    <source>
        <dbReference type="HAMAP-Rule" id="MF_01147"/>
    </source>
</evidence>
<keyword evidence="6 7" id="KW-0472">Membrane</keyword>
<accession>L0H0S3</accession>
<feature type="transmembrane region" description="Helical" evidence="7">
    <location>
        <begin position="19"/>
        <end position="36"/>
    </location>
</feature>
<sequence length="276" mass="30783">MLTYPNIDPVALSFGPIQIHWYGLMYLIGFVAAWLLGRWRASRPESSWTTEMVDDLIFYGVIGTIAGGRLGYMLFYGWDSLVANPLNLLRVWEGGMSFHGGLIGVMLAFWVFGRRHGLGFFRVADFAAPLVPIGLLAGRIGNFINGELWGHRTDVPWGMRLPCERFPEQCRDLPAGADWSLPVHASQLYEAALEGLVLFLILWLFSSRPRPTMAVSGLFLIGYGLFRFSVEFVRLPDAHIGYLALGWLTMGQLLTLPMLLGGATLLALAYGRRRTA</sequence>
<dbReference type="HAMAP" id="MF_01147">
    <property type="entry name" value="Lgt"/>
    <property type="match status" value="1"/>
</dbReference>
<dbReference type="NCBIfam" id="TIGR00544">
    <property type="entry name" value="lgt"/>
    <property type="match status" value="1"/>
</dbReference>
<dbReference type="RefSeq" id="WP_015281317.1">
    <property type="nucleotide sequence ID" value="NC_019940.1"/>
</dbReference>
<feature type="binding site" evidence="7">
    <location>
        <position position="139"/>
    </location>
    <ligand>
        <name>a 1,2-diacyl-sn-glycero-3-phospho-(1'-sn-glycerol)</name>
        <dbReference type="ChEBI" id="CHEBI:64716"/>
    </ligand>
</feature>
<keyword evidence="3 7" id="KW-0808">Transferase</keyword>
<feature type="transmembrane region" description="Helical" evidence="7">
    <location>
        <begin position="56"/>
        <end position="76"/>
    </location>
</feature>
<keyword evidence="2 7" id="KW-1003">Cell membrane</keyword>
<dbReference type="eggNOG" id="COG0682">
    <property type="taxonomic scope" value="Bacteria"/>
</dbReference>
<dbReference type="HOGENOM" id="CLU_013386_1_0_6"/>
<dbReference type="OrthoDB" id="871140at2"/>
<keyword evidence="9" id="KW-1185">Reference proteome</keyword>
<comment type="similarity">
    <text evidence="1 7">Belongs to the Lgt family.</text>
</comment>
<dbReference type="KEGG" id="tmb:Thimo_2451"/>
<keyword evidence="4 7" id="KW-0812">Transmembrane</keyword>
<dbReference type="AlphaFoldDB" id="L0H0S3"/>
<evidence type="ECO:0000256" key="6">
    <source>
        <dbReference type="ARBA" id="ARBA00023136"/>
    </source>
</evidence>
<evidence type="ECO:0000256" key="1">
    <source>
        <dbReference type="ARBA" id="ARBA00007150"/>
    </source>
</evidence>
<dbReference type="EMBL" id="CP003051">
    <property type="protein sequence ID" value="AGA91184.1"/>
    <property type="molecule type" value="Genomic_DNA"/>
</dbReference>
<dbReference type="GO" id="GO:0042158">
    <property type="term" value="P:lipoprotein biosynthetic process"/>
    <property type="evidence" value="ECO:0007669"/>
    <property type="project" value="UniProtKB-UniRule"/>
</dbReference>
<dbReference type="STRING" id="765912.Thimo_2451"/>
<dbReference type="Pfam" id="PF01790">
    <property type="entry name" value="LGT"/>
    <property type="match status" value="1"/>
</dbReference>
<comment type="pathway">
    <text evidence="7">Protein modification; lipoprotein biosynthesis (diacylglyceryl transfer).</text>
</comment>
<feature type="transmembrane region" description="Helical" evidence="7">
    <location>
        <begin position="242"/>
        <end position="270"/>
    </location>
</feature>
<evidence type="ECO:0000256" key="3">
    <source>
        <dbReference type="ARBA" id="ARBA00022679"/>
    </source>
</evidence>
<comment type="subcellular location">
    <subcellularLocation>
        <location evidence="7">Cell membrane</location>
        <topology evidence="7">Multi-pass membrane protein</topology>
    </subcellularLocation>
</comment>
<protein>
    <recommendedName>
        <fullName evidence="7">Phosphatidylglycerol--prolipoprotein diacylglyceryl transferase</fullName>
        <ecNumber evidence="7">2.5.1.145</ecNumber>
    </recommendedName>
</protein>
<dbReference type="UniPathway" id="UPA00664"/>
<feature type="transmembrane region" description="Helical" evidence="7">
    <location>
        <begin position="120"/>
        <end position="140"/>
    </location>
</feature>
<name>L0H0S3_9GAMM</name>
<comment type="function">
    <text evidence="7">Catalyzes the transfer of the diacylglyceryl group from phosphatidylglycerol to the sulfhydryl group of the N-terminal cysteine of a prolipoprotein, the first step in the formation of mature lipoproteins.</text>
</comment>
<dbReference type="PATRIC" id="fig|765912.4.peg.2402"/>
<dbReference type="EC" id="2.5.1.145" evidence="7"/>
<feature type="transmembrane region" description="Helical" evidence="7">
    <location>
        <begin position="96"/>
        <end position="113"/>
    </location>
</feature>
<organism evidence="8 9">
    <name type="scientific">Thioflavicoccus mobilis 8321</name>
    <dbReference type="NCBI Taxonomy" id="765912"/>
    <lineage>
        <taxon>Bacteria</taxon>
        <taxon>Pseudomonadati</taxon>
        <taxon>Pseudomonadota</taxon>
        <taxon>Gammaproteobacteria</taxon>
        <taxon>Chromatiales</taxon>
        <taxon>Chromatiaceae</taxon>
        <taxon>Thioflavicoccus</taxon>
    </lineage>
</organism>